<evidence type="ECO:0000256" key="4">
    <source>
        <dbReference type="ARBA" id="ARBA00006203"/>
    </source>
</evidence>
<protein>
    <submittedName>
        <fullName evidence="13">Heme transporter hrg1-A-like</fullName>
    </submittedName>
</protein>
<evidence type="ECO:0000313" key="13">
    <source>
        <dbReference type="Ensembl" id="ENSSORP00005017300.1"/>
    </source>
</evidence>
<evidence type="ECO:0000256" key="8">
    <source>
        <dbReference type="ARBA" id="ARBA00022989"/>
    </source>
</evidence>
<keyword evidence="14" id="KW-1185">Reference proteome</keyword>
<dbReference type="Pfam" id="PF16954">
    <property type="entry name" value="HRG"/>
    <property type="match status" value="2"/>
</dbReference>
<evidence type="ECO:0000313" key="14">
    <source>
        <dbReference type="Proteomes" id="UP000472271"/>
    </source>
</evidence>
<dbReference type="GO" id="GO:0010008">
    <property type="term" value="C:endosome membrane"/>
    <property type="evidence" value="ECO:0007669"/>
    <property type="project" value="UniProtKB-SubCell"/>
</dbReference>
<dbReference type="PRINTS" id="PR02095">
    <property type="entry name" value="TRNSPORTRHRG"/>
</dbReference>
<evidence type="ECO:0000256" key="10">
    <source>
        <dbReference type="ARBA" id="ARBA00023228"/>
    </source>
</evidence>
<dbReference type="InParanoid" id="A0A672ZJI6"/>
<keyword evidence="9 12" id="KW-0472">Membrane</keyword>
<evidence type="ECO:0000256" key="1">
    <source>
        <dbReference type="ARBA" id="ARBA00004155"/>
    </source>
</evidence>
<keyword evidence="7" id="KW-0967">Endosome</keyword>
<comment type="catalytic activity">
    <reaction evidence="11">
        <text>heme b(in) = heme b(out)</text>
        <dbReference type="Rhea" id="RHEA:75443"/>
        <dbReference type="ChEBI" id="CHEBI:60344"/>
    </reaction>
</comment>
<organism evidence="13 14">
    <name type="scientific">Sphaeramia orbicularis</name>
    <name type="common">orbiculate cardinalfish</name>
    <dbReference type="NCBI Taxonomy" id="375764"/>
    <lineage>
        <taxon>Eukaryota</taxon>
        <taxon>Metazoa</taxon>
        <taxon>Chordata</taxon>
        <taxon>Craniata</taxon>
        <taxon>Vertebrata</taxon>
        <taxon>Euteleostomi</taxon>
        <taxon>Actinopterygii</taxon>
        <taxon>Neopterygii</taxon>
        <taxon>Teleostei</taxon>
        <taxon>Neoteleostei</taxon>
        <taxon>Acanthomorphata</taxon>
        <taxon>Gobiaria</taxon>
        <taxon>Kurtiformes</taxon>
        <taxon>Apogonoidei</taxon>
        <taxon>Apogonidae</taxon>
        <taxon>Apogoninae</taxon>
        <taxon>Sphaeramia</taxon>
    </lineage>
</organism>
<evidence type="ECO:0000256" key="11">
    <source>
        <dbReference type="ARBA" id="ARBA00035075"/>
    </source>
</evidence>
<keyword evidence="10" id="KW-0458">Lysosome</keyword>
<reference evidence="13" key="3">
    <citation type="submission" date="2025-09" db="UniProtKB">
        <authorList>
            <consortium name="Ensembl"/>
        </authorList>
    </citation>
    <scope>IDENTIFICATION</scope>
</reference>
<feature type="transmembrane region" description="Helical" evidence="12">
    <location>
        <begin position="37"/>
        <end position="59"/>
    </location>
</feature>
<keyword evidence="6 12" id="KW-0812">Transmembrane</keyword>
<dbReference type="GO" id="GO:0020037">
    <property type="term" value="F:heme binding"/>
    <property type="evidence" value="ECO:0007669"/>
    <property type="project" value="TreeGrafter"/>
</dbReference>
<reference evidence="13" key="1">
    <citation type="submission" date="2019-06" db="EMBL/GenBank/DDBJ databases">
        <authorList>
            <consortium name="Wellcome Sanger Institute Data Sharing"/>
        </authorList>
    </citation>
    <scope>NUCLEOTIDE SEQUENCE [LARGE SCALE GENOMIC DNA]</scope>
</reference>
<gene>
    <name evidence="13" type="primary">LOC115419985</name>
</gene>
<evidence type="ECO:0000256" key="12">
    <source>
        <dbReference type="SAM" id="Phobius"/>
    </source>
</evidence>
<comment type="subcellular location">
    <subcellularLocation>
        <location evidence="2">Cytoplasmic vesicle</location>
        <location evidence="2">Phagosome membrane</location>
        <topology evidence="2">Multi-pass membrane protein</topology>
    </subcellularLocation>
    <subcellularLocation>
        <location evidence="3">Endosome membrane</location>
        <topology evidence="3">Multi-pass membrane protein</topology>
    </subcellularLocation>
    <subcellularLocation>
        <location evidence="1">Lysosome membrane</location>
        <topology evidence="1">Multi-pass membrane protein</topology>
    </subcellularLocation>
</comment>
<dbReference type="GO" id="GO:0005765">
    <property type="term" value="C:lysosomal membrane"/>
    <property type="evidence" value="ECO:0007669"/>
    <property type="project" value="UniProtKB-SubCell"/>
</dbReference>
<dbReference type="GeneID" id="115419985"/>
<sequence>MGVNKTYISIGYASFGMLMGFSAFLVWNIAFKQPWTAAMGGLSGVLALWTLITHIMYLQDYWRTWLKGLKFFFCIGVFFSLLAVVAFFTFLSIAINTKAKLTDPSSLYLSCVWSFMSLKWSFLLALSAHRYRKEFADISILSDF</sequence>
<dbReference type="PANTHER" id="PTHR31525">
    <property type="entry name" value="HEME TRANSPORTER HRG1"/>
    <property type="match status" value="1"/>
</dbReference>
<dbReference type="FunCoup" id="A0A672ZJI6">
    <property type="interactions" value="233"/>
</dbReference>
<evidence type="ECO:0000256" key="3">
    <source>
        <dbReference type="ARBA" id="ARBA00004337"/>
    </source>
</evidence>
<comment type="similarity">
    <text evidence="4">Belongs to the HRG family.</text>
</comment>
<dbReference type="PANTHER" id="PTHR31525:SF1">
    <property type="entry name" value="HEME TRANSPORTER HRG1"/>
    <property type="match status" value="1"/>
</dbReference>
<dbReference type="GO" id="GO:0005886">
    <property type="term" value="C:plasma membrane"/>
    <property type="evidence" value="ECO:0007669"/>
    <property type="project" value="TreeGrafter"/>
</dbReference>
<dbReference type="AlphaFoldDB" id="A0A672ZJI6"/>
<dbReference type="InterPro" id="IPR026218">
    <property type="entry name" value="HRG"/>
</dbReference>
<proteinExistence type="inferred from homology"/>
<feature type="transmembrane region" description="Helical" evidence="12">
    <location>
        <begin position="12"/>
        <end position="31"/>
    </location>
</feature>
<reference evidence="13" key="2">
    <citation type="submission" date="2025-08" db="UniProtKB">
        <authorList>
            <consortium name="Ensembl"/>
        </authorList>
    </citation>
    <scope>IDENTIFICATION</scope>
</reference>
<keyword evidence="5" id="KW-0813">Transport</keyword>
<dbReference type="GO" id="GO:0015232">
    <property type="term" value="F:heme transmembrane transporter activity"/>
    <property type="evidence" value="ECO:0007669"/>
    <property type="project" value="InterPro"/>
</dbReference>
<feature type="transmembrane region" description="Helical" evidence="12">
    <location>
        <begin position="107"/>
        <end position="126"/>
    </location>
</feature>
<evidence type="ECO:0000256" key="6">
    <source>
        <dbReference type="ARBA" id="ARBA00022692"/>
    </source>
</evidence>
<dbReference type="OrthoDB" id="5954402at2759"/>
<evidence type="ECO:0000256" key="2">
    <source>
        <dbReference type="ARBA" id="ARBA00004265"/>
    </source>
</evidence>
<accession>A0A672ZJI6</accession>
<dbReference type="GO" id="GO:0030670">
    <property type="term" value="C:phagocytic vesicle membrane"/>
    <property type="evidence" value="ECO:0007669"/>
    <property type="project" value="UniProtKB-SubCell"/>
</dbReference>
<dbReference type="RefSeq" id="XP_029990942.1">
    <property type="nucleotide sequence ID" value="XM_030135082.1"/>
</dbReference>
<dbReference type="Ensembl" id="ENSSORT00005017817.1">
    <property type="protein sequence ID" value="ENSSORP00005017300.1"/>
    <property type="gene ID" value="ENSSORG00005008663.1"/>
</dbReference>
<keyword evidence="8 12" id="KW-1133">Transmembrane helix</keyword>
<evidence type="ECO:0000256" key="9">
    <source>
        <dbReference type="ARBA" id="ARBA00023136"/>
    </source>
</evidence>
<evidence type="ECO:0000256" key="5">
    <source>
        <dbReference type="ARBA" id="ARBA00022448"/>
    </source>
</evidence>
<dbReference type="Proteomes" id="UP000472271">
    <property type="component" value="Chromosome 5"/>
</dbReference>
<feature type="transmembrane region" description="Helical" evidence="12">
    <location>
        <begin position="71"/>
        <end position="95"/>
    </location>
</feature>
<name>A0A672ZJI6_9TELE</name>
<evidence type="ECO:0000256" key="7">
    <source>
        <dbReference type="ARBA" id="ARBA00022753"/>
    </source>
</evidence>